<evidence type="ECO:0000313" key="2">
    <source>
        <dbReference type="Proteomes" id="UP000271937"/>
    </source>
</evidence>
<name>A0A3P3WCT1_9FLAO</name>
<gene>
    <name evidence="1" type="ORF">EG849_04530</name>
</gene>
<dbReference type="AlphaFoldDB" id="A0A3P3WCT1"/>
<comment type="caution">
    <text evidence="1">The sequence shown here is derived from an EMBL/GenBank/DDBJ whole genome shotgun (WGS) entry which is preliminary data.</text>
</comment>
<evidence type="ECO:0000313" key="1">
    <source>
        <dbReference type="EMBL" id="RRJ92860.1"/>
    </source>
</evidence>
<dbReference type="RefSeq" id="WP_125011901.1">
    <property type="nucleotide sequence ID" value="NZ_RQVR01000004.1"/>
</dbReference>
<dbReference type="Proteomes" id="UP000271937">
    <property type="component" value="Unassembled WGS sequence"/>
</dbReference>
<dbReference type="OrthoDB" id="839726at2"/>
<protein>
    <submittedName>
        <fullName evidence="1">Uncharacterized protein</fullName>
    </submittedName>
</protein>
<accession>A0A3P3WCT1</accession>
<organism evidence="1 2">
    <name type="scientific">Flavobacterium macacae</name>
    <dbReference type="NCBI Taxonomy" id="2488993"/>
    <lineage>
        <taxon>Bacteria</taxon>
        <taxon>Pseudomonadati</taxon>
        <taxon>Bacteroidota</taxon>
        <taxon>Flavobacteriia</taxon>
        <taxon>Flavobacteriales</taxon>
        <taxon>Flavobacteriaceae</taxon>
        <taxon>Flavobacterium</taxon>
    </lineage>
</organism>
<keyword evidence="2" id="KW-1185">Reference proteome</keyword>
<proteinExistence type="predicted"/>
<dbReference type="EMBL" id="RQVR01000004">
    <property type="protein sequence ID" value="RRJ92860.1"/>
    <property type="molecule type" value="Genomic_DNA"/>
</dbReference>
<sequence>MKFVVKVVLVMFMTFLVTPTVVGLIKKDVDTSMIYSMSEEEQHTNTAKELQAEFKFNDFIIFSNYKASSSSLIISQHTLKYDNAASTIFSPPPEQV</sequence>
<reference evidence="1 2" key="1">
    <citation type="submission" date="2018-11" db="EMBL/GenBank/DDBJ databases">
        <title>Flavobacterium sp. nov., YIM 102600 draft genome.</title>
        <authorList>
            <person name="Li G."/>
            <person name="Jiang Y."/>
        </authorList>
    </citation>
    <scope>NUCLEOTIDE SEQUENCE [LARGE SCALE GENOMIC DNA]</scope>
    <source>
        <strain evidence="1 2">YIM 102600</strain>
    </source>
</reference>